<evidence type="ECO:0000313" key="2">
    <source>
        <dbReference type="Proteomes" id="UP000198942"/>
    </source>
</evidence>
<dbReference type="STRING" id="551995.SAMN05192574_101653"/>
<dbReference type="OrthoDB" id="1097812at2"/>
<dbReference type="EMBL" id="FOCL01000001">
    <property type="protein sequence ID" value="SEM73851.1"/>
    <property type="molecule type" value="Genomic_DNA"/>
</dbReference>
<name>A0A1H8ASU9_9SPHI</name>
<evidence type="ECO:0000313" key="1">
    <source>
        <dbReference type="EMBL" id="SEM73851.1"/>
    </source>
</evidence>
<sequence length="350" mass="40651">MVNKLFDDFERTDINRDNFVVEHYTFLNTSAIDEAERARKKINLWSDGFPVTTEFLKRFRSKNNKQHTAALFELYIFHYFRNKGFPIEALDRGKVATPDFKVSIDGKTVYVECTCSSNSGITDTIEELQSVILDSFKKIDKQEYFINIEWLTCAPNTPSLKKIRHHIRNYINDQHRARQLFIEDGGWKINITLLSASSSVKRGIGFMQNPAQVVTPHLNVLTALNDKRPSKYDLNGPYIIALNSEDMFLGHLDMELALFEGARFQDKLPLKLCRDFGFFIAKQHLVNSSVSAVLLVQRLSPYSDESPKMMLYNHPEPKYTFAKEKLPINQQWFEKIDEENYQVINTPELF</sequence>
<keyword evidence="2" id="KW-1185">Reference proteome</keyword>
<reference evidence="2" key="1">
    <citation type="submission" date="2016-10" db="EMBL/GenBank/DDBJ databases">
        <authorList>
            <person name="Varghese N."/>
            <person name="Submissions S."/>
        </authorList>
    </citation>
    <scope>NUCLEOTIDE SEQUENCE [LARGE SCALE GENOMIC DNA]</scope>
    <source>
        <strain evidence="2">Gh-48</strain>
    </source>
</reference>
<evidence type="ECO:0008006" key="3">
    <source>
        <dbReference type="Google" id="ProtNLM"/>
    </source>
</evidence>
<protein>
    <recommendedName>
        <fullName evidence="3">Restriction endonuclease</fullName>
    </recommendedName>
</protein>
<proteinExistence type="predicted"/>
<gene>
    <name evidence="1" type="ORF">SAMN05192574_101653</name>
</gene>
<accession>A0A1H8ASU9</accession>
<organism evidence="1 2">
    <name type="scientific">Mucilaginibacter gossypiicola</name>
    <dbReference type="NCBI Taxonomy" id="551995"/>
    <lineage>
        <taxon>Bacteria</taxon>
        <taxon>Pseudomonadati</taxon>
        <taxon>Bacteroidota</taxon>
        <taxon>Sphingobacteriia</taxon>
        <taxon>Sphingobacteriales</taxon>
        <taxon>Sphingobacteriaceae</taxon>
        <taxon>Mucilaginibacter</taxon>
    </lineage>
</organism>
<dbReference type="AlphaFoldDB" id="A0A1H8ASU9"/>
<dbReference type="Proteomes" id="UP000198942">
    <property type="component" value="Unassembled WGS sequence"/>
</dbReference>
<dbReference type="RefSeq" id="WP_091207527.1">
    <property type="nucleotide sequence ID" value="NZ_FOCL01000001.1"/>
</dbReference>